<dbReference type="GO" id="GO:0005524">
    <property type="term" value="F:ATP binding"/>
    <property type="evidence" value="ECO:0007669"/>
    <property type="project" value="UniProtKB-KW"/>
</dbReference>
<comment type="caution">
    <text evidence="5">The sequence shown here is derived from an EMBL/GenBank/DDBJ whole genome shotgun (WGS) entry which is preliminary data.</text>
</comment>
<sequence>MLPIIRTEEIQAFYVLETPRGKKIIKAVNGINVTIPETTIYGVAGESGCGKSTFLKVLLGNLEPPLRHFGGRVLYRVDGEYLDVLALPGTKQQKLRWTYISYIPQGSMSVFNPVAKLRATFLDFLKSHVPGKMRRELFHLAEERLARLGLSPRILDVYPHQLSGGMRQRVAIALAVLLNPRVILADEPTTALDVVAQRAVLQLLSDIQRELRNTVVLVTHDMGVHATVTTRMAIMYAGRIVEEGQTQDIFFTPLHPYTQYLIRSLPRIGDKRLRESAPGSPPSLAQLPLGCSFHPRCPFAFERCRQEVPELEEVGEQKVACFLKRASHVTTS</sequence>
<dbReference type="Pfam" id="PF00005">
    <property type="entry name" value="ABC_tran"/>
    <property type="match status" value="1"/>
</dbReference>
<dbReference type="InterPro" id="IPR003593">
    <property type="entry name" value="AAA+_ATPase"/>
</dbReference>
<keyword evidence="1" id="KW-0813">Transport</keyword>
<feature type="domain" description="ABC transporter" evidence="4">
    <location>
        <begin position="5"/>
        <end position="262"/>
    </location>
</feature>
<keyword evidence="3 5" id="KW-0067">ATP-binding</keyword>
<dbReference type="Pfam" id="PF08352">
    <property type="entry name" value="oligo_HPY"/>
    <property type="match status" value="1"/>
</dbReference>
<organism evidence="5">
    <name type="scientific">Candidatus Caldatribacterium californiense</name>
    <dbReference type="NCBI Taxonomy" id="1454726"/>
    <lineage>
        <taxon>Bacteria</taxon>
        <taxon>Pseudomonadati</taxon>
        <taxon>Atribacterota</taxon>
        <taxon>Atribacteria</taxon>
        <taxon>Atribacterales</taxon>
        <taxon>Candidatus Caldatribacteriaceae</taxon>
        <taxon>Candidatus Caldatribacterium</taxon>
    </lineage>
</organism>
<dbReference type="PANTHER" id="PTHR43067">
    <property type="entry name" value="OLIGOPEPTIDE/DIPEPTIDE ABC TRANSPORTER, ATPASE SUBUNIT"/>
    <property type="match status" value="1"/>
</dbReference>
<name>A0A7V4DDR6_9BACT</name>
<keyword evidence="2" id="KW-0547">Nucleotide-binding</keyword>
<dbReference type="Gene3D" id="3.40.50.300">
    <property type="entry name" value="P-loop containing nucleotide triphosphate hydrolases"/>
    <property type="match status" value="1"/>
</dbReference>
<accession>A0A7V4DDR6</accession>
<evidence type="ECO:0000313" key="5">
    <source>
        <dbReference type="EMBL" id="HGI29880.1"/>
    </source>
</evidence>
<dbReference type="SUPFAM" id="SSF52540">
    <property type="entry name" value="P-loop containing nucleoside triphosphate hydrolases"/>
    <property type="match status" value="1"/>
</dbReference>
<protein>
    <submittedName>
        <fullName evidence="5">ABC transporter ATP-binding protein</fullName>
    </submittedName>
</protein>
<dbReference type="CDD" id="cd03257">
    <property type="entry name" value="ABC_NikE_OppD_transporters"/>
    <property type="match status" value="1"/>
</dbReference>
<evidence type="ECO:0000256" key="2">
    <source>
        <dbReference type="ARBA" id="ARBA00022741"/>
    </source>
</evidence>
<dbReference type="AlphaFoldDB" id="A0A7V4DDR6"/>
<dbReference type="GO" id="GO:0016887">
    <property type="term" value="F:ATP hydrolysis activity"/>
    <property type="evidence" value="ECO:0007669"/>
    <property type="project" value="InterPro"/>
</dbReference>
<dbReference type="PROSITE" id="PS00211">
    <property type="entry name" value="ABC_TRANSPORTER_1"/>
    <property type="match status" value="1"/>
</dbReference>
<gene>
    <name evidence="5" type="ORF">ENV30_00990</name>
</gene>
<dbReference type="SMART" id="SM00382">
    <property type="entry name" value="AAA"/>
    <property type="match status" value="1"/>
</dbReference>
<dbReference type="InterPro" id="IPR003439">
    <property type="entry name" value="ABC_transporter-like_ATP-bd"/>
</dbReference>
<dbReference type="PANTHER" id="PTHR43067:SF4">
    <property type="entry name" value="OLIGOPEPTIDE ABC TRANSPORTER, ATP-BINDING PROTEIN"/>
    <property type="match status" value="1"/>
</dbReference>
<evidence type="ECO:0000259" key="4">
    <source>
        <dbReference type="PROSITE" id="PS50893"/>
    </source>
</evidence>
<dbReference type="EMBL" id="DTFV01000019">
    <property type="protein sequence ID" value="HGI29880.1"/>
    <property type="molecule type" value="Genomic_DNA"/>
</dbReference>
<dbReference type="PROSITE" id="PS50893">
    <property type="entry name" value="ABC_TRANSPORTER_2"/>
    <property type="match status" value="1"/>
</dbReference>
<dbReference type="GO" id="GO:0015833">
    <property type="term" value="P:peptide transport"/>
    <property type="evidence" value="ECO:0007669"/>
    <property type="project" value="InterPro"/>
</dbReference>
<dbReference type="InterPro" id="IPR017871">
    <property type="entry name" value="ABC_transporter-like_CS"/>
</dbReference>
<dbReference type="InterPro" id="IPR027417">
    <property type="entry name" value="P-loop_NTPase"/>
</dbReference>
<reference evidence="5" key="1">
    <citation type="journal article" date="2020" name="mSystems">
        <title>Genome- and Community-Level Interaction Insights into Carbon Utilization and Element Cycling Functions of Hydrothermarchaeota in Hydrothermal Sediment.</title>
        <authorList>
            <person name="Zhou Z."/>
            <person name="Liu Y."/>
            <person name="Xu W."/>
            <person name="Pan J."/>
            <person name="Luo Z.H."/>
            <person name="Li M."/>
        </authorList>
    </citation>
    <scope>NUCLEOTIDE SEQUENCE [LARGE SCALE GENOMIC DNA]</scope>
    <source>
        <strain evidence="5">SpSt-747</strain>
    </source>
</reference>
<dbReference type="InterPro" id="IPR013563">
    <property type="entry name" value="Oligopep_ABC_C"/>
</dbReference>
<evidence type="ECO:0000256" key="1">
    <source>
        <dbReference type="ARBA" id="ARBA00022448"/>
    </source>
</evidence>
<evidence type="ECO:0000256" key="3">
    <source>
        <dbReference type="ARBA" id="ARBA00022840"/>
    </source>
</evidence>
<dbReference type="NCBIfam" id="TIGR01727">
    <property type="entry name" value="oligo_HPY"/>
    <property type="match status" value="1"/>
</dbReference>
<proteinExistence type="predicted"/>